<dbReference type="Proteomes" id="UP000292704">
    <property type="component" value="Unassembled WGS sequence"/>
</dbReference>
<feature type="domain" description="Resolvase/invertase-type recombinase catalytic" evidence="4">
    <location>
        <begin position="5"/>
        <end position="150"/>
    </location>
</feature>
<dbReference type="GO" id="GO:0000150">
    <property type="term" value="F:DNA strand exchange activity"/>
    <property type="evidence" value="ECO:0007669"/>
    <property type="project" value="InterPro"/>
</dbReference>
<dbReference type="Gene3D" id="3.40.50.1390">
    <property type="entry name" value="Resolvase, N-terminal catalytic domain"/>
    <property type="match status" value="1"/>
</dbReference>
<organism evidence="5 6">
    <name type="scientific">Natrinema altunense</name>
    <dbReference type="NCBI Taxonomy" id="222984"/>
    <lineage>
        <taxon>Archaea</taxon>
        <taxon>Methanobacteriati</taxon>
        <taxon>Methanobacteriota</taxon>
        <taxon>Stenosarchaea group</taxon>
        <taxon>Halobacteria</taxon>
        <taxon>Halobacteriales</taxon>
        <taxon>Natrialbaceae</taxon>
        <taxon>Natrinema</taxon>
    </lineage>
</organism>
<comment type="caution">
    <text evidence="5">The sequence shown here is derived from an EMBL/GenBank/DDBJ whole genome shotgun (WGS) entry which is preliminary data.</text>
</comment>
<evidence type="ECO:0000313" key="5">
    <source>
        <dbReference type="EMBL" id="RZH69258.1"/>
    </source>
</evidence>
<evidence type="ECO:0000256" key="2">
    <source>
        <dbReference type="ARBA" id="ARBA00023172"/>
    </source>
</evidence>
<dbReference type="PANTHER" id="PTHR30461:SF2">
    <property type="entry name" value="SERINE RECOMBINASE PINE-RELATED"/>
    <property type="match status" value="1"/>
</dbReference>
<keyword evidence="1" id="KW-0238">DNA-binding</keyword>
<dbReference type="CDD" id="cd00338">
    <property type="entry name" value="Ser_Recombinase"/>
    <property type="match status" value="1"/>
</dbReference>
<gene>
    <name evidence="5" type="ORF">ELS17_07425</name>
</gene>
<dbReference type="SMART" id="SM00857">
    <property type="entry name" value="Resolvase"/>
    <property type="match status" value="1"/>
</dbReference>
<dbReference type="SUPFAM" id="SSF53041">
    <property type="entry name" value="Resolvase-like"/>
    <property type="match status" value="1"/>
</dbReference>
<reference evidence="5 6" key="1">
    <citation type="submission" date="2019-02" db="EMBL/GenBank/DDBJ databases">
        <title>Genome analysis provides insights into bioremediation potentialities and Haloocin production by Natrinema altunense strain 4.1R isolated from Chott Douz in Tunisian desert.</title>
        <authorList>
            <person name="Najjari A."/>
            <person name="Youssef N."/>
            <person name="Ben Dhia O."/>
            <person name="Ferjani R."/>
            <person name="El Hidri D."/>
            <person name="Ouzari H.I."/>
            <person name="Cherif A."/>
        </authorList>
    </citation>
    <scope>NUCLEOTIDE SEQUENCE [LARGE SCALE GENOMIC DNA]</scope>
    <source>
        <strain evidence="5 6">4.1R</strain>
    </source>
</reference>
<dbReference type="InterPro" id="IPR050639">
    <property type="entry name" value="SSR_resolvase"/>
</dbReference>
<dbReference type="InterPro" id="IPR006119">
    <property type="entry name" value="Resolv_N"/>
</dbReference>
<dbReference type="EMBL" id="SHMR01000001">
    <property type="protein sequence ID" value="RZH69258.1"/>
    <property type="molecule type" value="Genomic_DNA"/>
</dbReference>
<name>A0A482XYZ4_9EURY</name>
<keyword evidence="2" id="KW-0233">DNA recombination</keyword>
<evidence type="ECO:0000313" key="6">
    <source>
        <dbReference type="Proteomes" id="UP000292704"/>
    </source>
</evidence>
<proteinExistence type="predicted"/>
<evidence type="ECO:0000256" key="3">
    <source>
        <dbReference type="SAM" id="MobiDB-lite"/>
    </source>
</evidence>
<sequence length="243" mass="27417">MNPETTAVYDRTSTEDQEDEHHQDDLRGWLDDQGLRIGDVDVYRETASGAAADRDEFNSLLEAIQNGEYENVVVWEISRIARKGFLAQKFFDSCEDQETTIHVVNGSVRRIEPDGHGRLVADIIASVAAEERRQLIRRTKSGVRAARKAGKWVGNVPKGFETSDEGYLQPNLNPDYDAGEVGYLDMVEALEQLEDDESYRKVANDVPNVTRQTLSNIHQGDRANWYLDGEADDERVSEALEEV</sequence>
<feature type="region of interest" description="Disordered" evidence="3">
    <location>
        <begin position="1"/>
        <end position="26"/>
    </location>
</feature>
<evidence type="ECO:0000256" key="1">
    <source>
        <dbReference type="ARBA" id="ARBA00023125"/>
    </source>
</evidence>
<dbReference type="AlphaFoldDB" id="A0A482XYZ4"/>
<dbReference type="Pfam" id="PF00239">
    <property type="entry name" value="Resolvase"/>
    <property type="match status" value="1"/>
</dbReference>
<dbReference type="GO" id="GO:0003677">
    <property type="term" value="F:DNA binding"/>
    <property type="evidence" value="ECO:0007669"/>
    <property type="project" value="UniProtKB-KW"/>
</dbReference>
<protein>
    <submittedName>
        <fullName evidence="5">Recombinase family protein</fullName>
    </submittedName>
</protein>
<dbReference type="InterPro" id="IPR036162">
    <property type="entry name" value="Resolvase-like_N_sf"/>
</dbReference>
<evidence type="ECO:0000259" key="4">
    <source>
        <dbReference type="PROSITE" id="PS51736"/>
    </source>
</evidence>
<accession>A0A482XYZ4</accession>
<dbReference type="PROSITE" id="PS51736">
    <property type="entry name" value="RECOMBINASES_3"/>
    <property type="match status" value="1"/>
</dbReference>
<dbReference type="OrthoDB" id="24728at2157"/>
<dbReference type="PANTHER" id="PTHR30461">
    <property type="entry name" value="DNA-INVERTASE FROM LAMBDOID PROPHAGE"/>
    <property type="match status" value="1"/>
</dbReference>
<dbReference type="RefSeq" id="WP_130170138.1">
    <property type="nucleotide sequence ID" value="NZ_SHMR01000001.1"/>
</dbReference>